<keyword evidence="5 6" id="KW-0408">Iron</keyword>
<evidence type="ECO:0000256" key="1">
    <source>
        <dbReference type="ARBA" id="ARBA00001971"/>
    </source>
</evidence>
<dbReference type="AlphaFoldDB" id="A0A1E1M5X1"/>
<dbReference type="Proteomes" id="UP000177625">
    <property type="component" value="Unassembled WGS sequence"/>
</dbReference>
<dbReference type="InterPro" id="IPR017972">
    <property type="entry name" value="Cyt_P450_CS"/>
</dbReference>
<comment type="similarity">
    <text evidence="2 7">Belongs to the cytochrome P450 family.</text>
</comment>
<feature type="binding site" description="axial binding residue" evidence="6">
    <location>
        <position position="85"/>
    </location>
    <ligand>
        <name>heme</name>
        <dbReference type="ChEBI" id="CHEBI:30413"/>
    </ligand>
    <ligandPart>
        <name>Fe</name>
        <dbReference type="ChEBI" id="CHEBI:18248"/>
    </ligandPart>
</feature>
<keyword evidence="7" id="KW-0560">Oxidoreductase</keyword>
<dbReference type="InterPro" id="IPR050529">
    <property type="entry name" value="CYP450_sterol_14alpha_dmase"/>
</dbReference>
<protein>
    <recommendedName>
        <fullName evidence="10">Cytochrome P450</fullName>
    </recommendedName>
</protein>
<evidence type="ECO:0000313" key="8">
    <source>
        <dbReference type="EMBL" id="CZT44500.1"/>
    </source>
</evidence>
<dbReference type="GO" id="GO:0005506">
    <property type="term" value="F:iron ion binding"/>
    <property type="evidence" value="ECO:0007669"/>
    <property type="project" value="InterPro"/>
</dbReference>
<proteinExistence type="inferred from homology"/>
<dbReference type="GO" id="GO:0004497">
    <property type="term" value="F:monooxygenase activity"/>
    <property type="evidence" value="ECO:0007669"/>
    <property type="project" value="UniProtKB-KW"/>
</dbReference>
<evidence type="ECO:0000256" key="2">
    <source>
        <dbReference type="ARBA" id="ARBA00010617"/>
    </source>
</evidence>
<keyword evidence="9" id="KW-1185">Reference proteome</keyword>
<dbReference type="PANTHER" id="PTHR24304:SF2">
    <property type="entry name" value="24-HYDROXYCHOLESTEROL 7-ALPHA-HYDROXYLASE"/>
    <property type="match status" value="1"/>
</dbReference>
<dbReference type="InterPro" id="IPR002403">
    <property type="entry name" value="Cyt_P450_E_grp-IV"/>
</dbReference>
<dbReference type="Gene3D" id="1.10.630.10">
    <property type="entry name" value="Cytochrome P450"/>
    <property type="match status" value="1"/>
</dbReference>
<evidence type="ECO:0000313" key="9">
    <source>
        <dbReference type="Proteomes" id="UP000177625"/>
    </source>
</evidence>
<evidence type="ECO:0008006" key="10">
    <source>
        <dbReference type="Google" id="ProtNLM"/>
    </source>
</evidence>
<name>A0A1E1M5X1_RHYSE</name>
<evidence type="ECO:0000256" key="5">
    <source>
        <dbReference type="ARBA" id="ARBA00023004"/>
    </source>
</evidence>
<evidence type="ECO:0000256" key="7">
    <source>
        <dbReference type="RuleBase" id="RU000461"/>
    </source>
</evidence>
<evidence type="ECO:0000256" key="4">
    <source>
        <dbReference type="ARBA" id="ARBA00022723"/>
    </source>
</evidence>
<dbReference type="InterPro" id="IPR036396">
    <property type="entry name" value="Cyt_P450_sf"/>
</dbReference>
<reference evidence="9" key="1">
    <citation type="submission" date="2016-03" db="EMBL/GenBank/DDBJ databases">
        <authorList>
            <person name="Guldener U."/>
        </authorList>
    </citation>
    <scope>NUCLEOTIDE SEQUENCE [LARGE SCALE GENOMIC DNA]</scope>
</reference>
<evidence type="ECO:0000256" key="3">
    <source>
        <dbReference type="ARBA" id="ARBA00022617"/>
    </source>
</evidence>
<dbReference type="InterPro" id="IPR001128">
    <property type="entry name" value="Cyt_P450"/>
</dbReference>
<evidence type="ECO:0000256" key="6">
    <source>
        <dbReference type="PIRSR" id="PIRSR602403-1"/>
    </source>
</evidence>
<dbReference type="PRINTS" id="PR00465">
    <property type="entry name" value="EP450IV"/>
</dbReference>
<dbReference type="GO" id="GO:0020037">
    <property type="term" value="F:heme binding"/>
    <property type="evidence" value="ECO:0007669"/>
    <property type="project" value="InterPro"/>
</dbReference>
<dbReference type="Pfam" id="PF00067">
    <property type="entry name" value="p450"/>
    <property type="match status" value="1"/>
</dbReference>
<comment type="cofactor">
    <cofactor evidence="1 6">
        <name>heme</name>
        <dbReference type="ChEBI" id="CHEBI:30413"/>
    </cofactor>
</comment>
<dbReference type="PROSITE" id="PS00086">
    <property type="entry name" value="CYTOCHROME_P450"/>
    <property type="match status" value="1"/>
</dbReference>
<dbReference type="SUPFAM" id="SSF48264">
    <property type="entry name" value="Cytochrome P450"/>
    <property type="match status" value="1"/>
</dbReference>
<keyword evidence="3 6" id="KW-0349">Heme</keyword>
<keyword evidence="7" id="KW-0503">Monooxygenase</keyword>
<dbReference type="PANTHER" id="PTHR24304">
    <property type="entry name" value="CYTOCHROME P450 FAMILY 7"/>
    <property type="match status" value="1"/>
</dbReference>
<organism evidence="8 9">
    <name type="scientific">Rhynchosporium secalis</name>
    <name type="common">Barley scald fungus</name>
    <dbReference type="NCBI Taxonomy" id="38038"/>
    <lineage>
        <taxon>Eukaryota</taxon>
        <taxon>Fungi</taxon>
        <taxon>Dikarya</taxon>
        <taxon>Ascomycota</taxon>
        <taxon>Pezizomycotina</taxon>
        <taxon>Leotiomycetes</taxon>
        <taxon>Helotiales</taxon>
        <taxon>Ploettnerulaceae</taxon>
        <taxon>Rhynchosporium</taxon>
    </lineage>
</organism>
<gene>
    <name evidence="8" type="ORF">RSE6_04674</name>
</gene>
<dbReference type="GO" id="GO:0016705">
    <property type="term" value="F:oxidoreductase activity, acting on paired donors, with incorporation or reduction of molecular oxygen"/>
    <property type="evidence" value="ECO:0007669"/>
    <property type="project" value="InterPro"/>
</dbReference>
<accession>A0A1E1M5X1</accession>
<sequence>MRAVKNDLPIPGTPYVVTTDKVLIASPLVTHLSPEHFSDPEKRDPYRWATLGNIEKDEEVGYGYGVISKEIRIPYLAFGAGRHRCLGEKFAFVNLLTIIATLVRGYRWSLVPEGEKGGEIPKTDYSCMFSRHMPGSKVRWEKRV</sequence>
<dbReference type="EMBL" id="FJVC01000174">
    <property type="protein sequence ID" value="CZT44500.1"/>
    <property type="molecule type" value="Genomic_DNA"/>
</dbReference>
<keyword evidence="4 6" id="KW-0479">Metal-binding</keyword>